<dbReference type="Proteomes" id="UP000551848">
    <property type="component" value="Unassembled WGS sequence"/>
</dbReference>
<name>A0A838Y0N8_9GAMM</name>
<sequence>MKTLADLIKEAHMVVPTIKCEELAANKDSLMLIDVRESSELEEAGSIDGALNIPRGLIEMKLNPNDESMDVNTPIVVFCGGGSRAALAGSTLLDLGFKNVKNLEGGFREWKDFSK</sequence>
<dbReference type="Gene3D" id="3.40.250.10">
    <property type="entry name" value="Rhodanese-like domain"/>
    <property type="match status" value="1"/>
</dbReference>
<comment type="caution">
    <text evidence="2">The sequence shown here is derived from an EMBL/GenBank/DDBJ whole genome shotgun (WGS) entry which is preliminary data.</text>
</comment>
<proteinExistence type="predicted"/>
<organism evidence="2 3">
    <name type="scientific">SAR86 cluster bacterium</name>
    <dbReference type="NCBI Taxonomy" id="2030880"/>
    <lineage>
        <taxon>Bacteria</taxon>
        <taxon>Pseudomonadati</taxon>
        <taxon>Pseudomonadota</taxon>
        <taxon>Gammaproteobacteria</taxon>
        <taxon>SAR86 cluster</taxon>
    </lineage>
</organism>
<dbReference type="EMBL" id="JACETL010000012">
    <property type="protein sequence ID" value="MBA4692457.1"/>
    <property type="molecule type" value="Genomic_DNA"/>
</dbReference>
<dbReference type="PROSITE" id="PS50206">
    <property type="entry name" value="RHODANESE_3"/>
    <property type="match status" value="1"/>
</dbReference>
<evidence type="ECO:0000259" key="1">
    <source>
        <dbReference type="PROSITE" id="PS50206"/>
    </source>
</evidence>
<evidence type="ECO:0000313" key="2">
    <source>
        <dbReference type="EMBL" id="MBA4692457.1"/>
    </source>
</evidence>
<feature type="domain" description="Rhodanese" evidence="1">
    <location>
        <begin position="26"/>
        <end position="115"/>
    </location>
</feature>
<dbReference type="Pfam" id="PF00581">
    <property type="entry name" value="Rhodanese"/>
    <property type="match status" value="1"/>
</dbReference>
<dbReference type="SUPFAM" id="SSF52821">
    <property type="entry name" value="Rhodanese/Cell cycle control phosphatase"/>
    <property type="match status" value="1"/>
</dbReference>
<dbReference type="InterPro" id="IPR001763">
    <property type="entry name" value="Rhodanese-like_dom"/>
</dbReference>
<reference evidence="2 3" key="1">
    <citation type="submission" date="2020-06" db="EMBL/GenBank/DDBJ databases">
        <title>Dysbiosis in marine aquaculture revealed through microbiome analysis: reverse ecology for environmental sustainability.</title>
        <authorList>
            <person name="Haro-Moreno J.M."/>
            <person name="Coutinho F.H."/>
            <person name="Zaragoza-Solas A."/>
            <person name="Picazo A."/>
            <person name="Almagro-Moreno S."/>
            <person name="Lopez-Perez M."/>
        </authorList>
    </citation>
    <scope>NUCLEOTIDE SEQUENCE [LARGE SCALE GENOMIC DNA]</scope>
    <source>
        <strain evidence="2">MCMED-G41</strain>
    </source>
</reference>
<dbReference type="PANTHER" id="PTHR44086">
    <property type="entry name" value="THIOSULFATE SULFURTRANSFERASE RDL2, MITOCHONDRIAL-RELATED"/>
    <property type="match status" value="1"/>
</dbReference>
<dbReference type="AlphaFoldDB" id="A0A838Y0N8"/>
<protein>
    <recommendedName>
        <fullName evidence="1">Rhodanese domain-containing protein</fullName>
    </recommendedName>
</protein>
<dbReference type="GO" id="GO:0004792">
    <property type="term" value="F:thiosulfate-cyanide sulfurtransferase activity"/>
    <property type="evidence" value="ECO:0007669"/>
    <property type="project" value="TreeGrafter"/>
</dbReference>
<dbReference type="InterPro" id="IPR036873">
    <property type="entry name" value="Rhodanese-like_dom_sf"/>
</dbReference>
<dbReference type="SMART" id="SM00450">
    <property type="entry name" value="RHOD"/>
    <property type="match status" value="1"/>
</dbReference>
<gene>
    <name evidence="2" type="ORF">H2072_01775</name>
</gene>
<accession>A0A838Y0N8</accession>
<evidence type="ECO:0000313" key="3">
    <source>
        <dbReference type="Proteomes" id="UP000551848"/>
    </source>
</evidence>
<dbReference type="PANTHER" id="PTHR44086:SF10">
    <property type="entry name" value="THIOSULFATE SULFURTRANSFERASE_RHODANESE-LIKE DOMAIN-CONTAINING PROTEIN 3"/>
    <property type="match status" value="1"/>
</dbReference>